<feature type="domain" description="Glutamyl-tRNA reductase N-terminal" evidence="12">
    <location>
        <begin position="6"/>
        <end position="156"/>
    </location>
</feature>
<evidence type="ECO:0000256" key="5">
    <source>
        <dbReference type="ARBA" id="ARBA00023002"/>
    </source>
</evidence>
<comment type="subunit">
    <text evidence="8">Homodimer.</text>
</comment>
<dbReference type="Gene3D" id="3.30.460.30">
    <property type="entry name" value="Glutamyl-tRNA reductase, N-terminal domain"/>
    <property type="match status" value="1"/>
</dbReference>
<feature type="active site" description="Nucleophile" evidence="8">
    <location>
        <position position="50"/>
    </location>
</feature>
<dbReference type="GO" id="GO:0008883">
    <property type="term" value="F:glutamyl-tRNA reductase activity"/>
    <property type="evidence" value="ECO:0007669"/>
    <property type="project" value="UniProtKB-EC"/>
</dbReference>
<dbReference type="SUPFAM" id="SSF69742">
    <property type="entry name" value="Glutamyl tRNA-reductase catalytic, N-terminal domain"/>
    <property type="match status" value="1"/>
</dbReference>
<evidence type="ECO:0000256" key="6">
    <source>
        <dbReference type="ARBA" id="ARBA00023244"/>
    </source>
</evidence>
<dbReference type="InterPro" id="IPR006151">
    <property type="entry name" value="Shikm_DH/Glu-tRNA_Rdtase"/>
</dbReference>
<dbReference type="NCBIfam" id="TIGR01035">
    <property type="entry name" value="hemA"/>
    <property type="match status" value="1"/>
</dbReference>
<gene>
    <name evidence="8 13" type="primary">hemA</name>
    <name evidence="13" type="ORF">ACFP7A_09110</name>
</gene>
<dbReference type="Pfam" id="PF05201">
    <property type="entry name" value="GlutR_N"/>
    <property type="match status" value="1"/>
</dbReference>
<dbReference type="HAMAP" id="MF_00087">
    <property type="entry name" value="Glu_tRNA_reductase"/>
    <property type="match status" value="1"/>
</dbReference>
<feature type="binding site" evidence="8">
    <location>
        <begin position="114"/>
        <end position="116"/>
    </location>
    <ligand>
        <name>substrate</name>
    </ligand>
</feature>
<dbReference type="RefSeq" id="WP_253054743.1">
    <property type="nucleotide sequence ID" value="NZ_JAMXWN010000008.1"/>
</dbReference>
<evidence type="ECO:0000313" key="13">
    <source>
        <dbReference type="EMBL" id="MFC6386762.1"/>
    </source>
</evidence>
<dbReference type="PANTHER" id="PTHR43013">
    <property type="entry name" value="GLUTAMYL-TRNA REDUCTASE"/>
    <property type="match status" value="1"/>
</dbReference>
<feature type="domain" description="Quinate/shikimate 5-dehydrogenase/glutamyl-tRNA reductase" evidence="11">
    <location>
        <begin position="172"/>
        <end position="306"/>
    </location>
</feature>
<dbReference type="SUPFAM" id="SSF51735">
    <property type="entry name" value="NAD(P)-binding Rossmann-fold domains"/>
    <property type="match status" value="1"/>
</dbReference>
<dbReference type="EC" id="1.2.1.70" evidence="3 8"/>
<comment type="similarity">
    <text evidence="2 8 9">Belongs to the glutamyl-tRNA reductase family.</text>
</comment>
<dbReference type="InterPro" id="IPR036453">
    <property type="entry name" value="GluRdtase_dimer_dom_sf"/>
</dbReference>
<keyword evidence="14" id="KW-1185">Reference proteome</keyword>
<keyword evidence="5 8" id="KW-0560">Oxidoreductase</keyword>
<dbReference type="Proteomes" id="UP001596267">
    <property type="component" value="Unassembled WGS sequence"/>
</dbReference>
<feature type="site" description="Important for activity" evidence="8">
    <location>
        <position position="99"/>
    </location>
</feature>
<evidence type="ECO:0000256" key="4">
    <source>
        <dbReference type="ARBA" id="ARBA00022857"/>
    </source>
</evidence>
<dbReference type="EMBL" id="JBHSTQ010000008">
    <property type="protein sequence ID" value="MFC6386762.1"/>
    <property type="molecule type" value="Genomic_DNA"/>
</dbReference>
<evidence type="ECO:0000256" key="1">
    <source>
        <dbReference type="ARBA" id="ARBA00005059"/>
    </source>
</evidence>
<feature type="binding site" evidence="8">
    <location>
        <begin position="49"/>
        <end position="52"/>
    </location>
    <ligand>
        <name>substrate</name>
    </ligand>
</feature>
<comment type="miscellaneous">
    <text evidence="8">During catalysis, the active site Cys acts as a nucleophile attacking the alpha-carbonyl group of tRNA-bound glutamate with the formation of a thioester intermediate between enzyme and glutamate, and the concomitant release of tRNA(Glu). The thioester intermediate is finally reduced by direct hydride transfer from NADPH, to form the product GSA.</text>
</comment>
<comment type="catalytic activity">
    <reaction evidence="7 8 9">
        <text>(S)-4-amino-5-oxopentanoate + tRNA(Glu) + NADP(+) = L-glutamyl-tRNA(Glu) + NADPH + H(+)</text>
        <dbReference type="Rhea" id="RHEA:12344"/>
        <dbReference type="Rhea" id="RHEA-COMP:9663"/>
        <dbReference type="Rhea" id="RHEA-COMP:9680"/>
        <dbReference type="ChEBI" id="CHEBI:15378"/>
        <dbReference type="ChEBI" id="CHEBI:57501"/>
        <dbReference type="ChEBI" id="CHEBI:57783"/>
        <dbReference type="ChEBI" id="CHEBI:58349"/>
        <dbReference type="ChEBI" id="CHEBI:78442"/>
        <dbReference type="ChEBI" id="CHEBI:78520"/>
        <dbReference type="EC" id="1.2.1.70"/>
    </reaction>
</comment>
<sequence length="455" mass="51442">MHILTIGVNHRNTPVDIREQLTFQPEMLEQALTELRETKSIFEDVILSTCNRTELYVICDQLHTGRYFSKKFFADWFHMTSEALMPYLVMKEDQEAIRHLFRVTCGLDSMVLGETQILGQVRTSFLTAQQTGTTGTFFNELFKQALSLAKHAQDETQINDHPVSVSYAAVKLLQDKFGALEDKSVLMIGAGDMSRLALNHLASSGMSHLTVMNRTKSKADLLADQFHGKSAALDAMETCIEQSDIVFTSTSASDFIIDESILLPLIEMRGNRPLILVDIGVPRNIDPAIAQLDHVYLFDIDDLEKIVDSNLEARKKAASQIEMLINEQQEKYSEWLHTLGVVPVISALRRKALSIHSETMKRIENKLPEMTEKERKVISKQAKSMINQLLRDPINNIKELAVCEHGKHAIDHFAEIFNIAEDVDHSPNQVMTLELKAFTKEKDDQSAHQKPINIG</sequence>
<evidence type="ECO:0000256" key="9">
    <source>
        <dbReference type="RuleBase" id="RU000584"/>
    </source>
</evidence>
<dbReference type="InterPro" id="IPR015895">
    <property type="entry name" value="4pyrrol_synth_GluRdtase_N"/>
</dbReference>
<evidence type="ECO:0000259" key="11">
    <source>
        <dbReference type="Pfam" id="PF01488"/>
    </source>
</evidence>
<comment type="pathway">
    <text evidence="1 8 9">Porphyrin-containing compound metabolism; protoporphyrin-IX biosynthesis; 5-aminolevulinate from L-glutamyl-tRNA(Glu): step 1/2.</text>
</comment>
<organism evidence="13 14">
    <name type="scientific">Sporolactobacillus kofuensis</name>
    <dbReference type="NCBI Taxonomy" id="269672"/>
    <lineage>
        <taxon>Bacteria</taxon>
        <taxon>Bacillati</taxon>
        <taxon>Bacillota</taxon>
        <taxon>Bacilli</taxon>
        <taxon>Bacillales</taxon>
        <taxon>Sporolactobacillaceae</taxon>
        <taxon>Sporolactobacillus</taxon>
    </lineage>
</organism>
<name>A0ABW1WH39_9BACL</name>
<dbReference type="Pfam" id="PF01488">
    <property type="entry name" value="Shikimate_DH"/>
    <property type="match status" value="1"/>
</dbReference>
<comment type="domain">
    <text evidence="8">Possesses an unusual extended V-shaped dimeric structure with each monomer consisting of three distinct domains arranged along a curved 'spinal' alpha-helix. The N-terminal catalytic domain specifically recognizes the glutamate moiety of the substrate. The second domain is the NADPH-binding domain, and the third C-terminal domain is responsible for dimerization.</text>
</comment>
<evidence type="ECO:0000259" key="12">
    <source>
        <dbReference type="Pfam" id="PF05201"/>
    </source>
</evidence>
<evidence type="ECO:0000256" key="3">
    <source>
        <dbReference type="ARBA" id="ARBA00012970"/>
    </source>
</evidence>
<dbReference type="InterPro" id="IPR015896">
    <property type="entry name" value="4pyrrol_synth_GluRdtase_dimer"/>
</dbReference>
<dbReference type="PROSITE" id="PS00747">
    <property type="entry name" value="GLUTR"/>
    <property type="match status" value="1"/>
</dbReference>
<dbReference type="CDD" id="cd05213">
    <property type="entry name" value="NAD_bind_Glutamyl_tRNA_reduct"/>
    <property type="match status" value="1"/>
</dbReference>
<evidence type="ECO:0000313" key="14">
    <source>
        <dbReference type="Proteomes" id="UP001596267"/>
    </source>
</evidence>
<dbReference type="Gene3D" id="3.40.50.720">
    <property type="entry name" value="NAD(P)-binding Rossmann-like Domain"/>
    <property type="match status" value="1"/>
</dbReference>
<dbReference type="Pfam" id="PF00745">
    <property type="entry name" value="GlutR_dimer"/>
    <property type="match status" value="1"/>
</dbReference>
<comment type="function">
    <text evidence="8">Catalyzes the NADPH-dependent reduction of glutamyl-tRNA(Glu) to glutamate 1-semialdehyde (GSA).</text>
</comment>
<dbReference type="InterPro" id="IPR036343">
    <property type="entry name" value="GluRdtase_N_sf"/>
</dbReference>
<evidence type="ECO:0000256" key="8">
    <source>
        <dbReference type="HAMAP-Rule" id="MF_00087"/>
    </source>
</evidence>
<keyword evidence="6 8" id="KW-0627">Porphyrin biosynthesis</keyword>
<feature type="binding site" evidence="8">
    <location>
        <begin position="189"/>
        <end position="194"/>
    </location>
    <ligand>
        <name>NADP(+)</name>
        <dbReference type="ChEBI" id="CHEBI:58349"/>
    </ligand>
</feature>
<dbReference type="InterPro" id="IPR000343">
    <property type="entry name" value="4pyrrol_synth_GluRdtase"/>
</dbReference>
<evidence type="ECO:0000259" key="10">
    <source>
        <dbReference type="Pfam" id="PF00745"/>
    </source>
</evidence>
<dbReference type="PIRSF" id="PIRSF000445">
    <property type="entry name" value="4pyrrol_synth_GluRdtase"/>
    <property type="match status" value="1"/>
</dbReference>
<dbReference type="PANTHER" id="PTHR43013:SF1">
    <property type="entry name" value="GLUTAMYL-TRNA REDUCTASE"/>
    <property type="match status" value="1"/>
</dbReference>
<accession>A0ABW1WH39</accession>
<dbReference type="InterPro" id="IPR018214">
    <property type="entry name" value="GluRdtase_CS"/>
</dbReference>
<feature type="binding site" evidence="8">
    <location>
        <position position="109"/>
    </location>
    <ligand>
        <name>substrate</name>
    </ligand>
</feature>
<reference evidence="14" key="1">
    <citation type="journal article" date="2019" name="Int. J. Syst. Evol. Microbiol.">
        <title>The Global Catalogue of Microorganisms (GCM) 10K type strain sequencing project: providing services to taxonomists for standard genome sequencing and annotation.</title>
        <authorList>
            <consortium name="The Broad Institute Genomics Platform"/>
            <consortium name="The Broad Institute Genome Sequencing Center for Infectious Disease"/>
            <person name="Wu L."/>
            <person name="Ma J."/>
        </authorList>
    </citation>
    <scope>NUCLEOTIDE SEQUENCE [LARGE SCALE GENOMIC DNA]</scope>
    <source>
        <strain evidence="14">CCUG 42001</strain>
    </source>
</reference>
<evidence type="ECO:0000256" key="7">
    <source>
        <dbReference type="ARBA" id="ARBA00047464"/>
    </source>
</evidence>
<dbReference type="SUPFAM" id="SSF69075">
    <property type="entry name" value="Glutamyl tRNA-reductase dimerization domain"/>
    <property type="match status" value="1"/>
</dbReference>
<keyword evidence="4 8" id="KW-0521">NADP</keyword>
<feature type="domain" description="Tetrapyrrole biosynthesis glutamyl-tRNA reductase dimerisation" evidence="10">
    <location>
        <begin position="320"/>
        <end position="419"/>
    </location>
</feature>
<feature type="binding site" evidence="8">
    <location>
        <position position="120"/>
    </location>
    <ligand>
        <name>substrate</name>
    </ligand>
</feature>
<protein>
    <recommendedName>
        <fullName evidence="3 8">Glutamyl-tRNA reductase</fullName>
        <shortName evidence="8">GluTR</shortName>
        <ecNumber evidence="3 8">1.2.1.70</ecNumber>
    </recommendedName>
</protein>
<comment type="caution">
    <text evidence="13">The sequence shown here is derived from an EMBL/GenBank/DDBJ whole genome shotgun (WGS) entry which is preliminary data.</text>
</comment>
<dbReference type="InterPro" id="IPR036291">
    <property type="entry name" value="NAD(P)-bd_dom_sf"/>
</dbReference>
<evidence type="ECO:0000256" key="2">
    <source>
        <dbReference type="ARBA" id="ARBA00005916"/>
    </source>
</evidence>
<proteinExistence type="inferred from homology"/>